<keyword evidence="1" id="KW-0812">Transmembrane</keyword>
<organism evidence="2 3">
    <name type="scientific">candidate division WWE3 bacterium RIFCSPHIGHO2_02_FULL_38_14</name>
    <dbReference type="NCBI Taxonomy" id="1802620"/>
    <lineage>
        <taxon>Bacteria</taxon>
        <taxon>Katanobacteria</taxon>
    </lineage>
</organism>
<gene>
    <name evidence="2" type="ORF">A3D91_02545</name>
</gene>
<dbReference type="AlphaFoldDB" id="A0A1F4V8H8"/>
<evidence type="ECO:0000256" key="1">
    <source>
        <dbReference type="SAM" id="Phobius"/>
    </source>
</evidence>
<name>A0A1F4V8H8_UNCKA</name>
<keyword evidence="1" id="KW-0472">Membrane</keyword>
<evidence type="ECO:0000313" key="3">
    <source>
        <dbReference type="Proteomes" id="UP000178127"/>
    </source>
</evidence>
<dbReference type="STRING" id="1802620.A3D91_02545"/>
<comment type="caution">
    <text evidence="2">The sequence shown here is derived from an EMBL/GenBank/DDBJ whole genome shotgun (WGS) entry which is preliminary data.</text>
</comment>
<evidence type="ECO:0000313" key="2">
    <source>
        <dbReference type="EMBL" id="OGC53270.1"/>
    </source>
</evidence>
<feature type="transmembrane region" description="Helical" evidence="1">
    <location>
        <begin position="9"/>
        <end position="30"/>
    </location>
</feature>
<accession>A0A1F4V8H8</accession>
<sequence length="205" mass="23716">MHMKSKSSVIILIFLILFITATLTFLYYRFGTLNKSYQKNISTTTNDDPLYQKFQTLSVSGNSSCSLNFKESIYNMDDTERLQGSCCSTMIFHRYKEQVEGMKKYANISQIPSDPYDITAILAKELLKYDEEITLTQEEQDQYNEAVNMSEEKGPCCCRCWRWYVYEGLGKYLIKNKGFRGRELAEFWNLSDGCGGDRHIPGVHS</sequence>
<dbReference type="Proteomes" id="UP000178127">
    <property type="component" value="Unassembled WGS sequence"/>
</dbReference>
<protein>
    <submittedName>
        <fullName evidence="2">Uncharacterized protein</fullName>
    </submittedName>
</protein>
<reference evidence="2 3" key="1">
    <citation type="journal article" date="2016" name="Nat. Commun.">
        <title>Thousands of microbial genomes shed light on interconnected biogeochemical processes in an aquifer system.</title>
        <authorList>
            <person name="Anantharaman K."/>
            <person name="Brown C.T."/>
            <person name="Hug L.A."/>
            <person name="Sharon I."/>
            <person name="Castelle C.J."/>
            <person name="Probst A.J."/>
            <person name="Thomas B.C."/>
            <person name="Singh A."/>
            <person name="Wilkins M.J."/>
            <person name="Karaoz U."/>
            <person name="Brodie E.L."/>
            <person name="Williams K.H."/>
            <person name="Hubbard S.S."/>
            <person name="Banfield J.F."/>
        </authorList>
    </citation>
    <scope>NUCLEOTIDE SEQUENCE [LARGE SCALE GENOMIC DNA]</scope>
</reference>
<keyword evidence="1" id="KW-1133">Transmembrane helix</keyword>
<dbReference type="EMBL" id="MEVD01000015">
    <property type="protein sequence ID" value="OGC53270.1"/>
    <property type="molecule type" value="Genomic_DNA"/>
</dbReference>
<proteinExistence type="predicted"/>